<dbReference type="RefSeq" id="WP_128236990.1">
    <property type="nucleotide sequence ID" value="NZ_SAUW01000016.1"/>
</dbReference>
<protein>
    <submittedName>
        <fullName evidence="3">Peptide ABC transporter permease</fullName>
    </submittedName>
</protein>
<feature type="transmembrane region" description="Helical" evidence="1">
    <location>
        <begin position="205"/>
        <end position="227"/>
    </location>
</feature>
<dbReference type="Proteomes" id="UP000285710">
    <property type="component" value="Unassembled WGS sequence"/>
</dbReference>
<organism evidence="3 6">
    <name type="scientific">Paenirhodobacter populi</name>
    <dbReference type="NCBI Taxonomy" id="2306993"/>
    <lineage>
        <taxon>Bacteria</taxon>
        <taxon>Pseudomonadati</taxon>
        <taxon>Pseudomonadota</taxon>
        <taxon>Alphaproteobacteria</taxon>
        <taxon>Rhodobacterales</taxon>
        <taxon>Rhodobacter group</taxon>
        <taxon>Paenirhodobacter</taxon>
    </lineage>
</organism>
<keyword evidence="1" id="KW-0812">Transmembrane</keyword>
<dbReference type="SUPFAM" id="SSF103481">
    <property type="entry name" value="Multidrug resistance efflux transporter EmrE"/>
    <property type="match status" value="2"/>
</dbReference>
<dbReference type="GO" id="GO:0016020">
    <property type="term" value="C:membrane"/>
    <property type="evidence" value="ECO:0007669"/>
    <property type="project" value="InterPro"/>
</dbReference>
<keyword evidence="1" id="KW-1133">Transmembrane helix</keyword>
<dbReference type="EMBL" id="SAUX01000008">
    <property type="protein sequence ID" value="RWR30306.1"/>
    <property type="molecule type" value="Genomic_DNA"/>
</dbReference>
<evidence type="ECO:0000313" key="3">
    <source>
        <dbReference type="EMBL" id="RWR08890.1"/>
    </source>
</evidence>
<evidence type="ECO:0000313" key="4">
    <source>
        <dbReference type="EMBL" id="RWR30306.1"/>
    </source>
</evidence>
<proteinExistence type="predicted"/>
<reference evidence="5 6" key="2">
    <citation type="submission" date="2019-01" db="EMBL/GenBank/DDBJ databases">
        <authorList>
            <person name="Li Y."/>
        </authorList>
    </citation>
    <scope>NUCLEOTIDE SEQUENCE [LARGE SCALE GENOMIC DNA]</scope>
    <source>
        <strain evidence="3 6">2D-5</strain>
        <strain evidence="4 5">D19-10-3-21</strain>
    </source>
</reference>
<evidence type="ECO:0000256" key="1">
    <source>
        <dbReference type="SAM" id="Phobius"/>
    </source>
</evidence>
<evidence type="ECO:0000313" key="5">
    <source>
        <dbReference type="Proteomes" id="UP000285295"/>
    </source>
</evidence>
<dbReference type="OrthoDB" id="9783707at2"/>
<sequence>MSLTVFLAVLAAAFLHASWNALLRLGGSKIQAMAMLSCTEIVIGLAIVASRPLPAPGAWKWLAATTVAQVAYKFFLARAYEEGDLSRVYPLARGTAPMLVALVTAVFALDHIAATGYLGIAVLGCGILFMARGVFTDGESRKMLPFAAGSAIATASYTLIDGIGGRVSGDVVAYVGWLLLFSGAGFAGGMVALRGPGLIRGQSARAWLTAGLAATISYIAYAVSIWAMTRAPIALVAVLRETSILFAVLIGWLAFGERMTRAKALAAGLIVAGVVMTRI</sequence>
<dbReference type="Pfam" id="PF00892">
    <property type="entry name" value="EamA"/>
    <property type="match status" value="1"/>
</dbReference>
<gene>
    <name evidence="4" type="ORF">D2T31_07750</name>
    <name evidence="3" type="ORF">D2T33_15130</name>
</gene>
<dbReference type="InterPro" id="IPR000620">
    <property type="entry name" value="EamA_dom"/>
</dbReference>
<feature type="transmembrane region" description="Helical" evidence="1">
    <location>
        <begin position="100"/>
        <end position="131"/>
    </location>
</feature>
<accession>A0A443IR10</accession>
<reference evidence="5 6" key="1">
    <citation type="submission" date="2019-01" db="EMBL/GenBank/DDBJ databases">
        <title>Sinorhodobacter populi sp. nov. isolated from the symptomatic bark tissue of Populus euramericana canker.</title>
        <authorList>
            <person name="Xu G."/>
        </authorList>
    </citation>
    <scope>NUCLEOTIDE SEQUENCE [LARGE SCALE GENOMIC DNA]</scope>
    <source>
        <strain evidence="3 6">2D-5</strain>
        <strain evidence="4 5">D19-10-3-21</strain>
    </source>
</reference>
<keyword evidence="1" id="KW-0472">Membrane</keyword>
<dbReference type="AlphaFoldDB" id="A0A443IR10"/>
<feature type="transmembrane region" description="Helical" evidence="1">
    <location>
        <begin position="143"/>
        <end position="160"/>
    </location>
</feature>
<dbReference type="Proteomes" id="UP000285295">
    <property type="component" value="Unassembled WGS sequence"/>
</dbReference>
<evidence type="ECO:0000259" key="2">
    <source>
        <dbReference type="Pfam" id="PF00892"/>
    </source>
</evidence>
<feature type="transmembrane region" description="Helical" evidence="1">
    <location>
        <begin position="30"/>
        <end position="49"/>
    </location>
</feature>
<feature type="transmembrane region" description="Helical" evidence="1">
    <location>
        <begin position="61"/>
        <end position="80"/>
    </location>
</feature>
<dbReference type="Gene3D" id="1.10.3730.20">
    <property type="match status" value="2"/>
</dbReference>
<feature type="transmembrane region" description="Helical" evidence="1">
    <location>
        <begin position="233"/>
        <end position="255"/>
    </location>
</feature>
<accession>A0A443KC60</accession>
<keyword evidence="6" id="KW-1185">Reference proteome</keyword>
<dbReference type="InterPro" id="IPR037185">
    <property type="entry name" value="EmrE-like"/>
</dbReference>
<evidence type="ECO:0000313" key="6">
    <source>
        <dbReference type="Proteomes" id="UP000285710"/>
    </source>
</evidence>
<feature type="domain" description="EamA" evidence="2">
    <location>
        <begin position="144"/>
        <end position="277"/>
    </location>
</feature>
<feature type="transmembrane region" description="Helical" evidence="1">
    <location>
        <begin position="172"/>
        <end position="193"/>
    </location>
</feature>
<dbReference type="EMBL" id="SAUW01000016">
    <property type="protein sequence ID" value="RWR08890.1"/>
    <property type="molecule type" value="Genomic_DNA"/>
</dbReference>
<comment type="caution">
    <text evidence="3">The sequence shown here is derived from an EMBL/GenBank/DDBJ whole genome shotgun (WGS) entry which is preliminary data.</text>
</comment>
<name>A0A443IR10_9RHOB</name>